<dbReference type="PANTHER" id="PTHR11645:SF0">
    <property type="entry name" value="PYRROLINE-5-CARBOXYLATE REDUCTASE 3"/>
    <property type="match status" value="1"/>
</dbReference>
<comment type="function">
    <text evidence="5">Catalyzes the reduction of 1-pyrroline-5-carboxylate (PCA) to L-proline.</text>
</comment>
<dbReference type="HAMAP" id="MF_01925">
    <property type="entry name" value="P5C_reductase"/>
    <property type="match status" value="1"/>
</dbReference>
<sequence>MRKIVIVGSGHLARAVVSRWQQARALDIHVLARSNKYLSKGWSLDEQALVTFDTSVLRDADLVLLAVKPKDMPGTLNQLKDEIAPHAVVLSVAAGISIDQIRKIWPDHAIVRTMPNICAEIGRSVTGVAYYHITDHDKAWVNDLLTLLGYTQEMPEHLLNPMTALYGSGPAYVYIFIDAIMQAAHELGIPAEHSRSFAAYMVQGACEMALTDHDKTLGQLVDEVVSPGGTTEAMLKVLRNAGWQDILSQALQAAGERAIQLGQNVDPVKAPS</sequence>
<keyword evidence="2 5" id="KW-0641">Proline biosynthesis</keyword>
<evidence type="ECO:0000259" key="7">
    <source>
        <dbReference type="Pfam" id="PF03807"/>
    </source>
</evidence>
<evidence type="ECO:0000313" key="10">
    <source>
        <dbReference type="Proteomes" id="UP000325292"/>
    </source>
</evidence>
<name>A0ABM6RRY7_9FIRM</name>
<comment type="catalytic activity">
    <reaction evidence="5">
        <text>L-proline + NADP(+) = (S)-1-pyrroline-5-carboxylate + NADPH + 2 H(+)</text>
        <dbReference type="Rhea" id="RHEA:14109"/>
        <dbReference type="ChEBI" id="CHEBI:15378"/>
        <dbReference type="ChEBI" id="CHEBI:17388"/>
        <dbReference type="ChEBI" id="CHEBI:57783"/>
        <dbReference type="ChEBI" id="CHEBI:58349"/>
        <dbReference type="ChEBI" id="CHEBI:60039"/>
        <dbReference type="EC" id="1.5.1.2"/>
    </reaction>
</comment>
<feature type="domain" description="Pyrroline-5-carboxylate reductase dimerisation" evidence="8">
    <location>
        <begin position="156"/>
        <end position="260"/>
    </location>
</feature>
<evidence type="ECO:0000256" key="3">
    <source>
        <dbReference type="ARBA" id="ARBA00022857"/>
    </source>
</evidence>
<dbReference type="Proteomes" id="UP000325292">
    <property type="component" value="Chromosome"/>
</dbReference>
<evidence type="ECO:0000256" key="2">
    <source>
        <dbReference type="ARBA" id="ARBA00022650"/>
    </source>
</evidence>
<dbReference type="SUPFAM" id="SSF48179">
    <property type="entry name" value="6-phosphogluconate dehydrogenase C-terminal domain-like"/>
    <property type="match status" value="1"/>
</dbReference>
<dbReference type="Pfam" id="PF14748">
    <property type="entry name" value="P5CR_dimer"/>
    <property type="match status" value="1"/>
</dbReference>
<dbReference type="InterPro" id="IPR028939">
    <property type="entry name" value="P5C_Rdtase_cat_N"/>
</dbReference>
<evidence type="ECO:0000259" key="8">
    <source>
        <dbReference type="Pfam" id="PF14748"/>
    </source>
</evidence>
<keyword evidence="4 5" id="KW-0560">Oxidoreductase</keyword>
<evidence type="ECO:0000256" key="1">
    <source>
        <dbReference type="ARBA" id="ARBA00005525"/>
    </source>
</evidence>
<comment type="similarity">
    <text evidence="1 5">Belongs to the pyrroline-5-carboxylate reductase family.</text>
</comment>
<proteinExistence type="inferred from homology"/>
<dbReference type="Gene3D" id="3.40.50.720">
    <property type="entry name" value="NAD(P)-binding Rossmann-like Domain"/>
    <property type="match status" value="1"/>
</dbReference>
<organism evidence="9 10">
    <name type="scientific">Sulfobacillus thermotolerans</name>
    <dbReference type="NCBI Taxonomy" id="338644"/>
    <lineage>
        <taxon>Bacteria</taxon>
        <taxon>Bacillati</taxon>
        <taxon>Bacillota</taxon>
        <taxon>Clostridia</taxon>
        <taxon>Eubacteriales</taxon>
        <taxon>Clostridiales Family XVII. Incertae Sedis</taxon>
        <taxon>Sulfobacillus</taxon>
    </lineage>
</organism>
<evidence type="ECO:0000313" key="9">
    <source>
        <dbReference type="EMBL" id="AUW94097.1"/>
    </source>
</evidence>
<comment type="pathway">
    <text evidence="5">Amino-acid biosynthesis; L-proline biosynthesis; L-proline from L-glutamate 5-semialdehyde: step 1/1.</text>
</comment>
<keyword evidence="5" id="KW-0028">Amino-acid biosynthesis</keyword>
<comment type="catalytic activity">
    <reaction evidence="5">
        <text>L-proline + NAD(+) = (S)-1-pyrroline-5-carboxylate + NADH + 2 H(+)</text>
        <dbReference type="Rhea" id="RHEA:14105"/>
        <dbReference type="ChEBI" id="CHEBI:15378"/>
        <dbReference type="ChEBI" id="CHEBI:17388"/>
        <dbReference type="ChEBI" id="CHEBI:57540"/>
        <dbReference type="ChEBI" id="CHEBI:57945"/>
        <dbReference type="ChEBI" id="CHEBI:60039"/>
        <dbReference type="EC" id="1.5.1.2"/>
    </reaction>
</comment>
<dbReference type="InterPro" id="IPR029036">
    <property type="entry name" value="P5CR_dimer"/>
</dbReference>
<dbReference type="EC" id="1.5.1.2" evidence="5 6"/>
<keyword evidence="3 5" id="KW-0521">NADP</keyword>
<dbReference type="PIRSF" id="PIRSF000193">
    <property type="entry name" value="Pyrrol-5-carb_rd"/>
    <property type="match status" value="1"/>
</dbReference>
<dbReference type="SUPFAM" id="SSF51735">
    <property type="entry name" value="NAD(P)-binding Rossmann-fold domains"/>
    <property type="match status" value="1"/>
</dbReference>
<gene>
    <name evidence="5" type="primary">proC</name>
    <name evidence="9" type="ORF">BXT84_09150</name>
</gene>
<dbReference type="PANTHER" id="PTHR11645">
    <property type="entry name" value="PYRROLINE-5-CARBOXYLATE REDUCTASE"/>
    <property type="match status" value="1"/>
</dbReference>
<feature type="domain" description="Pyrroline-5-carboxylate reductase catalytic N-terminal" evidence="7">
    <location>
        <begin position="3"/>
        <end position="95"/>
    </location>
</feature>
<evidence type="ECO:0000256" key="6">
    <source>
        <dbReference type="NCBIfam" id="TIGR00112"/>
    </source>
</evidence>
<comment type="subcellular location">
    <subcellularLocation>
        <location evidence="5">Cytoplasm</location>
    </subcellularLocation>
</comment>
<keyword evidence="5" id="KW-0963">Cytoplasm</keyword>
<protein>
    <recommendedName>
        <fullName evidence="5 6">Pyrroline-5-carboxylate reductase</fullName>
        <shortName evidence="5">P5C reductase</shortName>
        <shortName evidence="5">P5CR</shortName>
        <ecNumber evidence="5 6">1.5.1.2</ecNumber>
    </recommendedName>
    <alternativeName>
        <fullName evidence="5">PCA reductase</fullName>
    </alternativeName>
</protein>
<dbReference type="NCBIfam" id="TIGR00112">
    <property type="entry name" value="proC"/>
    <property type="match status" value="1"/>
</dbReference>
<keyword evidence="10" id="KW-1185">Reference proteome</keyword>
<dbReference type="Gene3D" id="1.10.3730.10">
    <property type="entry name" value="ProC C-terminal domain-like"/>
    <property type="match status" value="1"/>
</dbReference>
<accession>A0ABM6RRY7</accession>
<dbReference type="InterPro" id="IPR036291">
    <property type="entry name" value="NAD(P)-bd_dom_sf"/>
</dbReference>
<reference evidence="9 10" key="1">
    <citation type="journal article" date="2019" name="Sci. Rep.">
        <title>Sulfobacillus thermotolerans: new insights into resistance and metabolic capacities of acidophilic chemolithotrophs.</title>
        <authorList>
            <person name="Panyushkina A.E."/>
            <person name="Babenko V.V."/>
            <person name="Nikitina A.S."/>
            <person name="Selezneva O.V."/>
            <person name="Tsaplina I.A."/>
            <person name="Letarova M.A."/>
            <person name="Kostryukova E.S."/>
            <person name="Letarov A.V."/>
        </authorList>
    </citation>
    <scope>NUCLEOTIDE SEQUENCE [LARGE SCALE GENOMIC DNA]</scope>
    <source>
        <strain evidence="9 10">Kr1</strain>
    </source>
</reference>
<dbReference type="Pfam" id="PF03807">
    <property type="entry name" value="F420_oxidored"/>
    <property type="match status" value="1"/>
</dbReference>
<dbReference type="InterPro" id="IPR008927">
    <property type="entry name" value="6-PGluconate_DH-like_C_sf"/>
</dbReference>
<dbReference type="InterPro" id="IPR000304">
    <property type="entry name" value="Pyrroline-COOH_reductase"/>
</dbReference>
<evidence type="ECO:0000256" key="4">
    <source>
        <dbReference type="ARBA" id="ARBA00023002"/>
    </source>
</evidence>
<dbReference type="EMBL" id="CP019454">
    <property type="protein sequence ID" value="AUW94097.1"/>
    <property type="molecule type" value="Genomic_DNA"/>
</dbReference>
<evidence type="ECO:0000256" key="5">
    <source>
        <dbReference type="HAMAP-Rule" id="MF_01925"/>
    </source>
</evidence>